<dbReference type="EMBL" id="JACGWJ010000019">
    <property type="protein sequence ID" value="KAL0346087.1"/>
    <property type="molecule type" value="Genomic_DNA"/>
</dbReference>
<protein>
    <submittedName>
        <fullName evidence="1">Uncharacterized protein</fullName>
    </submittedName>
</protein>
<gene>
    <name evidence="1" type="ORF">Sradi_4440000</name>
</gene>
<evidence type="ECO:0000313" key="1">
    <source>
        <dbReference type="EMBL" id="KAL0346087.1"/>
    </source>
</evidence>
<sequence>MFHVSKSSWHGFSDYSTMGNRIWIGWNEDELNVEVLLVHLQFIHCKLHIRRSHVIMFVTIVYGANDIGTRRELWQELRGLASGVSNEPWLMLGDFNKVLDMSEVCGHSGDIQLAIEEFRNCLLDSGHHLTDAGLYIHVAQL</sequence>
<dbReference type="AlphaFoldDB" id="A0AAW2NRB3"/>
<comment type="caution">
    <text evidence="1">The sequence shown here is derived from an EMBL/GenBank/DDBJ whole genome shotgun (WGS) entry which is preliminary data.</text>
</comment>
<dbReference type="SUPFAM" id="SSF56219">
    <property type="entry name" value="DNase I-like"/>
    <property type="match status" value="1"/>
</dbReference>
<organism evidence="1">
    <name type="scientific">Sesamum radiatum</name>
    <name type="common">Black benniseed</name>
    <dbReference type="NCBI Taxonomy" id="300843"/>
    <lineage>
        <taxon>Eukaryota</taxon>
        <taxon>Viridiplantae</taxon>
        <taxon>Streptophyta</taxon>
        <taxon>Embryophyta</taxon>
        <taxon>Tracheophyta</taxon>
        <taxon>Spermatophyta</taxon>
        <taxon>Magnoliopsida</taxon>
        <taxon>eudicotyledons</taxon>
        <taxon>Gunneridae</taxon>
        <taxon>Pentapetalae</taxon>
        <taxon>asterids</taxon>
        <taxon>lamiids</taxon>
        <taxon>Lamiales</taxon>
        <taxon>Pedaliaceae</taxon>
        <taxon>Sesamum</taxon>
    </lineage>
</organism>
<dbReference type="Gene3D" id="3.60.10.10">
    <property type="entry name" value="Endonuclease/exonuclease/phosphatase"/>
    <property type="match status" value="1"/>
</dbReference>
<dbReference type="InterPro" id="IPR036691">
    <property type="entry name" value="Endo/exonu/phosph_ase_sf"/>
</dbReference>
<proteinExistence type="predicted"/>
<name>A0AAW2NRB3_SESRA</name>
<accession>A0AAW2NRB3</accession>
<reference evidence="1" key="1">
    <citation type="submission" date="2020-06" db="EMBL/GenBank/DDBJ databases">
        <authorList>
            <person name="Li T."/>
            <person name="Hu X."/>
            <person name="Zhang T."/>
            <person name="Song X."/>
            <person name="Zhang H."/>
            <person name="Dai N."/>
            <person name="Sheng W."/>
            <person name="Hou X."/>
            <person name="Wei L."/>
        </authorList>
    </citation>
    <scope>NUCLEOTIDE SEQUENCE</scope>
    <source>
        <strain evidence="1">G02</strain>
        <tissue evidence="1">Leaf</tissue>
    </source>
</reference>
<reference evidence="1" key="2">
    <citation type="journal article" date="2024" name="Plant">
        <title>Genomic evolution and insights into agronomic trait innovations of Sesamum species.</title>
        <authorList>
            <person name="Miao H."/>
            <person name="Wang L."/>
            <person name="Qu L."/>
            <person name="Liu H."/>
            <person name="Sun Y."/>
            <person name="Le M."/>
            <person name="Wang Q."/>
            <person name="Wei S."/>
            <person name="Zheng Y."/>
            <person name="Lin W."/>
            <person name="Duan Y."/>
            <person name="Cao H."/>
            <person name="Xiong S."/>
            <person name="Wang X."/>
            <person name="Wei L."/>
            <person name="Li C."/>
            <person name="Ma Q."/>
            <person name="Ju M."/>
            <person name="Zhao R."/>
            <person name="Li G."/>
            <person name="Mu C."/>
            <person name="Tian Q."/>
            <person name="Mei H."/>
            <person name="Zhang T."/>
            <person name="Gao T."/>
            <person name="Zhang H."/>
        </authorList>
    </citation>
    <scope>NUCLEOTIDE SEQUENCE</scope>
    <source>
        <strain evidence="1">G02</strain>
    </source>
</reference>